<evidence type="ECO:0000256" key="2">
    <source>
        <dbReference type="ARBA" id="ARBA00022527"/>
    </source>
</evidence>
<keyword evidence="10" id="KW-1185">Reference proteome</keyword>
<dbReference type="GO" id="GO:0004674">
    <property type="term" value="F:protein serine/threonine kinase activity"/>
    <property type="evidence" value="ECO:0007669"/>
    <property type="project" value="UniProtKB-KW"/>
</dbReference>
<evidence type="ECO:0000256" key="3">
    <source>
        <dbReference type="ARBA" id="ARBA00022679"/>
    </source>
</evidence>
<evidence type="ECO:0000256" key="8">
    <source>
        <dbReference type="RuleBase" id="RU000304"/>
    </source>
</evidence>
<dbReference type="WBParaSite" id="MBELARI_LOCUS4435.1">
    <property type="protein sequence ID" value="MBELARI_LOCUS4435.1"/>
    <property type="gene ID" value="MBELARI_LOCUS4435"/>
</dbReference>
<accession>A0AAF3FBV1</accession>
<evidence type="ECO:0000313" key="10">
    <source>
        <dbReference type="Proteomes" id="UP000887575"/>
    </source>
</evidence>
<evidence type="ECO:0000256" key="7">
    <source>
        <dbReference type="PROSITE-ProRule" id="PRU10141"/>
    </source>
</evidence>
<dbReference type="PROSITE" id="PS00107">
    <property type="entry name" value="PROTEIN_KINASE_ATP"/>
    <property type="match status" value="1"/>
</dbReference>
<dbReference type="GO" id="GO:0005524">
    <property type="term" value="F:ATP binding"/>
    <property type="evidence" value="ECO:0007669"/>
    <property type="project" value="UniProtKB-UniRule"/>
</dbReference>
<evidence type="ECO:0000256" key="1">
    <source>
        <dbReference type="ARBA" id="ARBA00006485"/>
    </source>
</evidence>
<dbReference type="PANTHER" id="PTHR24056:SF469">
    <property type="entry name" value="PROTEIN KINASE DOMAIN-CONTAINING PROTEIN"/>
    <property type="match status" value="1"/>
</dbReference>
<dbReference type="SMART" id="SM00220">
    <property type="entry name" value="S_TKc"/>
    <property type="match status" value="1"/>
</dbReference>
<evidence type="ECO:0000256" key="4">
    <source>
        <dbReference type="ARBA" id="ARBA00022741"/>
    </source>
</evidence>
<dbReference type="Proteomes" id="UP000887575">
    <property type="component" value="Unassembled WGS sequence"/>
</dbReference>
<keyword evidence="3" id="KW-0808">Transferase</keyword>
<dbReference type="PANTHER" id="PTHR24056">
    <property type="entry name" value="CELL DIVISION PROTEIN KINASE"/>
    <property type="match status" value="1"/>
</dbReference>
<dbReference type="Pfam" id="PF00069">
    <property type="entry name" value="Pkinase"/>
    <property type="match status" value="1"/>
</dbReference>
<dbReference type="InterPro" id="IPR017441">
    <property type="entry name" value="Protein_kinase_ATP_BS"/>
</dbReference>
<dbReference type="FunFam" id="3.30.200.20:FF:000579">
    <property type="entry name" value="cyclin-dependent kinase 20"/>
    <property type="match status" value="1"/>
</dbReference>
<dbReference type="InterPro" id="IPR008271">
    <property type="entry name" value="Ser/Thr_kinase_AS"/>
</dbReference>
<proteinExistence type="inferred from homology"/>
<reference evidence="11" key="1">
    <citation type="submission" date="2024-02" db="UniProtKB">
        <authorList>
            <consortium name="WormBaseParasite"/>
        </authorList>
    </citation>
    <scope>IDENTIFICATION</scope>
</reference>
<keyword evidence="4 7" id="KW-0547">Nucleotide-binding</keyword>
<dbReference type="FunFam" id="1.10.510.10:FF:000624">
    <property type="entry name" value="Mitogen-activated protein kinase"/>
    <property type="match status" value="1"/>
</dbReference>
<dbReference type="InterPro" id="IPR000719">
    <property type="entry name" value="Prot_kinase_dom"/>
</dbReference>
<feature type="domain" description="Protein kinase" evidence="9">
    <location>
        <begin position="4"/>
        <end position="288"/>
    </location>
</feature>
<comment type="similarity">
    <text evidence="1">Belongs to the protein kinase superfamily. CMGC Ser/Thr protein kinase family. CDC2/CDKX subfamily.</text>
</comment>
<dbReference type="Gene3D" id="1.10.510.10">
    <property type="entry name" value="Transferase(Phosphotransferase) domain 1"/>
    <property type="match status" value="1"/>
</dbReference>
<dbReference type="PROSITE" id="PS50011">
    <property type="entry name" value="PROTEIN_KINASE_DOM"/>
    <property type="match status" value="1"/>
</dbReference>
<keyword evidence="6 7" id="KW-0067">ATP-binding</keyword>
<dbReference type="GO" id="GO:0005634">
    <property type="term" value="C:nucleus"/>
    <property type="evidence" value="ECO:0007669"/>
    <property type="project" value="TreeGrafter"/>
</dbReference>
<dbReference type="SUPFAM" id="SSF56112">
    <property type="entry name" value="Protein kinase-like (PK-like)"/>
    <property type="match status" value="1"/>
</dbReference>
<dbReference type="InterPro" id="IPR050108">
    <property type="entry name" value="CDK"/>
</dbReference>
<evidence type="ECO:0000256" key="6">
    <source>
        <dbReference type="ARBA" id="ARBA00022840"/>
    </source>
</evidence>
<organism evidence="10 11">
    <name type="scientific">Mesorhabditis belari</name>
    <dbReference type="NCBI Taxonomy" id="2138241"/>
    <lineage>
        <taxon>Eukaryota</taxon>
        <taxon>Metazoa</taxon>
        <taxon>Ecdysozoa</taxon>
        <taxon>Nematoda</taxon>
        <taxon>Chromadorea</taxon>
        <taxon>Rhabditida</taxon>
        <taxon>Rhabditina</taxon>
        <taxon>Rhabditomorpha</taxon>
        <taxon>Rhabditoidea</taxon>
        <taxon>Rhabditidae</taxon>
        <taxon>Mesorhabditinae</taxon>
        <taxon>Mesorhabditis</taxon>
    </lineage>
</organism>
<evidence type="ECO:0000313" key="11">
    <source>
        <dbReference type="WBParaSite" id="MBELARI_LOCUS4435.1"/>
    </source>
</evidence>
<dbReference type="PROSITE" id="PS00108">
    <property type="entry name" value="PROTEIN_KINASE_ST"/>
    <property type="match status" value="1"/>
</dbReference>
<sequence length="304" mass="34858">MDNYLVLSRIGQGSYGVVLKARNVQTSEIVALKKVNLRSRSRLDILREFSTLRNCHSKHIVKLIDIFCSQDTLTMVMEFVERNLKVWTVINDPNRVNSETSARFYFSQLLRGVRHLHQLGIMHRDLKPENVLVSGGDVVKIADFGQACLYFADDLNKEYEEQVATRWYRAPELLFGTRLYTPTVDIWATGCILAEIWNRSPLFNGRNDFEQIAKIFEILGTPTAESWPTWTKLADSQKVIFEERKEVDNWSNVVPGSSPLFISLLRLQLRLCGSLRSSADSLLQHEFFTFNTASSLPKSNSSKF</sequence>
<feature type="binding site" evidence="7">
    <location>
        <position position="33"/>
    </location>
    <ligand>
        <name>ATP</name>
        <dbReference type="ChEBI" id="CHEBI:30616"/>
    </ligand>
</feature>
<protein>
    <submittedName>
        <fullName evidence="11">Protein kinase domain-containing protein</fullName>
    </submittedName>
</protein>
<evidence type="ECO:0000259" key="9">
    <source>
        <dbReference type="PROSITE" id="PS50011"/>
    </source>
</evidence>
<evidence type="ECO:0000256" key="5">
    <source>
        <dbReference type="ARBA" id="ARBA00022777"/>
    </source>
</evidence>
<dbReference type="AlphaFoldDB" id="A0AAF3FBV1"/>
<keyword evidence="2 8" id="KW-0723">Serine/threonine-protein kinase</keyword>
<dbReference type="InterPro" id="IPR011009">
    <property type="entry name" value="Kinase-like_dom_sf"/>
</dbReference>
<dbReference type="Gene3D" id="3.30.200.20">
    <property type="entry name" value="Phosphorylase Kinase, domain 1"/>
    <property type="match status" value="1"/>
</dbReference>
<keyword evidence="5" id="KW-0418">Kinase</keyword>
<name>A0AAF3FBV1_9BILA</name>